<name>A0ACB7PIR9_9PEZI</name>
<dbReference type="EMBL" id="JAGIZQ010000002">
    <property type="protein sequence ID" value="KAH6640296.1"/>
    <property type="molecule type" value="Genomic_DNA"/>
</dbReference>
<proteinExistence type="predicted"/>
<organism evidence="1 2">
    <name type="scientific">Chaetomium tenue</name>
    <dbReference type="NCBI Taxonomy" id="1854479"/>
    <lineage>
        <taxon>Eukaryota</taxon>
        <taxon>Fungi</taxon>
        <taxon>Dikarya</taxon>
        <taxon>Ascomycota</taxon>
        <taxon>Pezizomycotina</taxon>
        <taxon>Sordariomycetes</taxon>
        <taxon>Sordariomycetidae</taxon>
        <taxon>Sordariales</taxon>
        <taxon>Chaetomiaceae</taxon>
        <taxon>Chaetomium</taxon>
    </lineage>
</organism>
<keyword evidence="2" id="KW-1185">Reference proteome</keyword>
<reference evidence="1 2" key="1">
    <citation type="journal article" date="2021" name="Nat. Commun.">
        <title>Genetic determinants of endophytism in the Arabidopsis root mycobiome.</title>
        <authorList>
            <person name="Mesny F."/>
            <person name="Miyauchi S."/>
            <person name="Thiergart T."/>
            <person name="Pickel B."/>
            <person name="Atanasova L."/>
            <person name="Karlsson M."/>
            <person name="Huettel B."/>
            <person name="Barry K.W."/>
            <person name="Haridas S."/>
            <person name="Chen C."/>
            <person name="Bauer D."/>
            <person name="Andreopoulos W."/>
            <person name="Pangilinan J."/>
            <person name="LaButti K."/>
            <person name="Riley R."/>
            <person name="Lipzen A."/>
            <person name="Clum A."/>
            <person name="Drula E."/>
            <person name="Henrissat B."/>
            <person name="Kohler A."/>
            <person name="Grigoriev I.V."/>
            <person name="Martin F.M."/>
            <person name="Hacquard S."/>
        </authorList>
    </citation>
    <scope>NUCLEOTIDE SEQUENCE [LARGE SCALE GENOMIC DNA]</scope>
    <source>
        <strain evidence="1 2">MPI-SDFR-AT-0079</strain>
    </source>
</reference>
<dbReference type="Proteomes" id="UP000724584">
    <property type="component" value="Unassembled WGS sequence"/>
</dbReference>
<gene>
    <name evidence="1" type="ORF">F5144DRAFT_598999</name>
</gene>
<evidence type="ECO:0000313" key="2">
    <source>
        <dbReference type="Proteomes" id="UP000724584"/>
    </source>
</evidence>
<comment type="caution">
    <text evidence="1">The sequence shown here is derived from an EMBL/GenBank/DDBJ whole genome shotgun (WGS) entry which is preliminary data.</text>
</comment>
<accession>A0ACB7PIR9</accession>
<evidence type="ECO:0000313" key="1">
    <source>
        <dbReference type="EMBL" id="KAH6640296.1"/>
    </source>
</evidence>
<protein>
    <submittedName>
        <fullName evidence="1">Uncharacterized protein</fullName>
    </submittedName>
</protein>
<sequence>MTTYTRAGTMRVFLVQTAQGLTPSSGGYNANINLLRSLSKQGHDTAQICYANDDEIQEHAARAKLNGINPNVAISSLSVVDPPGQAFELGVKTFTDEHNVYNEDTRAYLERNALTARMDYLVKLFAKHITDFQPTHVIFNDPITMKLSASHPMRHTFKRINIIHTAEQLPFGPFVAGVDGHCLSPAAENRLLRDLDGIWSVSNAVKDYAWTYGRLMTKFLVHPPMTYLDRGTGGMPVVRNNIDKDEIGMVNPCPHKGLSILIALARKFPHMKFVTWKSWGSRTVHLEQLYSLPNVKIEPTTKNPDEIWDRIKVLLAPSLWHEAWGIIVTEAQLRGIPAIASNAGGLPEAKIGLPYCIPVKEVTGKRQANGDYVVPDQDIAPWEEALQKVMGDREEYQALQTLTATKSAEWLRGLCPRAHEQWLLSMMEQK</sequence>